<protein>
    <submittedName>
        <fullName evidence="1">DUF4160 domain-containing protein</fullName>
    </submittedName>
</protein>
<keyword evidence="2" id="KW-1185">Reference proteome</keyword>
<comment type="caution">
    <text evidence="1">The sequence shown here is derived from an EMBL/GenBank/DDBJ whole genome shotgun (WGS) entry which is preliminary data.</text>
</comment>
<dbReference type="EMBL" id="JACRSQ010000009">
    <property type="protein sequence ID" value="MBC8543472.1"/>
    <property type="molecule type" value="Genomic_DNA"/>
</dbReference>
<organism evidence="1 2">
    <name type="scientific">Bianquea renquensis</name>
    <dbReference type="NCBI Taxonomy" id="2763661"/>
    <lineage>
        <taxon>Bacteria</taxon>
        <taxon>Bacillati</taxon>
        <taxon>Bacillota</taxon>
        <taxon>Clostridia</taxon>
        <taxon>Eubacteriales</taxon>
        <taxon>Bianqueaceae</taxon>
        <taxon>Bianquea</taxon>
    </lineage>
</organism>
<dbReference type="Proteomes" id="UP000657006">
    <property type="component" value="Unassembled WGS sequence"/>
</dbReference>
<sequence>MPIVSMFLGIIIRMYNNGEHNPPHFHAAYQGYNGIFNMEGELIEGEMPKRQIKFIAAWAELHKDELLANWELAINEQPLYKIAPLR</sequence>
<dbReference type="Pfam" id="PF13711">
    <property type="entry name" value="DUF4160"/>
    <property type="match status" value="1"/>
</dbReference>
<reference evidence="1" key="1">
    <citation type="submission" date="2020-08" db="EMBL/GenBank/DDBJ databases">
        <title>Genome public.</title>
        <authorList>
            <person name="Liu C."/>
            <person name="Sun Q."/>
        </authorList>
    </citation>
    <scope>NUCLEOTIDE SEQUENCE</scope>
    <source>
        <strain evidence="1">NSJ-32</strain>
    </source>
</reference>
<name>A0A926DTI8_9FIRM</name>
<evidence type="ECO:0000313" key="2">
    <source>
        <dbReference type="Proteomes" id="UP000657006"/>
    </source>
</evidence>
<evidence type="ECO:0000313" key="1">
    <source>
        <dbReference type="EMBL" id="MBC8543472.1"/>
    </source>
</evidence>
<dbReference type="RefSeq" id="WP_177716069.1">
    <property type="nucleotide sequence ID" value="NZ_JACRSQ010000009.1"/>
</dbReference>
<accession>A0A926DTI8</accession>
<proteinExistence type="predicted"/>
<dbReference type="InterPro" id="IPR025427">
    <property type="entry name" value="DUF4160"/>
</dbReference>
<gene>
    <name evidence="1" type="ORF">H8730_07935</name>
</gene>
<dbReference type="AlphaFoldDB" id="A0A926DTI8"/>